<evidence type="ECO:0000313" key="2">
    <source>
        <dbReference type="Proteomes" id="UP000726136"/>
    </source>
</evidence>
<name>A0ABR9Z8Z0_VIBAN</name>
<accession>A0ABR9Z8Z0</accession>
<protein>
    <submittedName>
        <fullName evidence="1">Uncharacterized protein</fullName>
    </submittedName>
</protein>
<comment type="caution">
    <text evidence="1">The sequence shown here is derived from an EMBL/GenBank/DDBJ whole genome shotgun (WGS) entry which is preliminary data.</text>
</comment>
<reference evidence="1 2" key="1">
    <citation type="journal article" date="2021" name="PeerJ">
        <title>Analysis of 44 Vibrio anguillarum genomes reveals high genetic diversity.</title>
        <authorList>
            <person name="Hansen M.J."/>
            <person name="Dalsgaard I."/>
        </authorList>
    </citation>
    <scope>NUCLEOTIDE SEQUENCE [LARGE SCALE GENOMIC DNA]</scope>
    <source>
        <strain evidence="1 2">040915-1/1B</strain>
    </source>
</reference>
<dbReference type="Proteomes" id="UP000726136">
    <property type="component" value="Unassembled WGS sequence"/>
</dbReference>
<proteinExistence type="predicted"/>
<evidence type="ECO:0000313" key="1">
    <source>
        <dbReference type="EMBL" id="MBF4374915.1"/>
    </source>
</evidence>
<gene>
    <name evidence="1" type="ORF">EAY46_17740</name>
</gene>
<dbReference type="EMBL" id="RDPI01000028">
    <property type="protein sequence ID" value="MBF4374915.1"/>
    <property type="molecule type" value="Genomic_DNA"/>
</dbReference>
<organism evidence="1 2">
    <name type="scientific">Vibrio anguillarum</name>
    <name type="common">Listonella anguillarum</name>
    <dbReference type="NCBI Taxonomy" id="55601"/>
    <lineage>
        <taxon>Bacteria</taxon>
        <taxon>Pseudomonadati</taxon>
        <taxon>Pseudomonadota</taxon>
        <taxon>Gammaproteobacteria</taxon>
        <taxon>Vibrionales</taxon>
        <taxon>Vibrionaceae</taxon>
        <taxon>Vibrio</taxon>
    </lineage>
</organism>
<keyword evidence="2" id="KW-1185">Reference proteome</keyword>
<dbReference type="RefSeq" id="WP_194664062.1">
    <property type="nucleotide sequence ID" value="NZ_RDPI01000028.1"/>
</dbReference>
<sequence length="169" mass="20127">MIDSILCFFVEYGDFVLSSVMSIFLGYVAYQQHKTNRDRLKHEFYQKRFEVYQRTLTLYQMLEQDIPDNQTHRHFIESSEAAYFLFPNNREIYDILKRINANSFIIIGFRQSIKTPHPDSLKDAKENIQALRDISKDIKHLRLQLEPYLNAPHSRFLTFIKSKLSRSTA</sequence>